<accession>A0ABW7EGJ5</accession>
<dbReference type="SMART" id="SM00228">
    <property type="entry name" value="PDZ"/>
    <property type="match status" value="1"/>
</dbReference>
<comment type="caution">
    <text evidence="3">The sequence shown here is derived from an EMBL/GenBank/DDBJ whole genome shotgun (WGS) entry which is preliminary data.</text>
</comment>
<gene>
    <name evidence="3" type="ORF">ACG02S_01610</name>
</gene>
<proteinExistence type="predicted"/>
<dbReference type="EMBL" id="JBIGHY010000001">
    <property type="protein sequence ID" value="MFG6412588.1"/>
    <property type="molecule type" value="Genomic_DNA"/>
</dbReference>
<evidence type="ECO:0000259" key="2">
    <source>
        <dbReference type="PROSITE" id="PS50106"/>
    </source>
</evidence>
<name>A0ABW7EGJ5_9BURK</name>
<reference evidence="3 4" key="1">
    <citation type="submission" date="2024-09" db="EMBL/GenBank/DDBJ databases">
        <title>Novel species of the genus Pelomonas and Roseateles isolated from streams.</title>
        <authorList>
            <person name="Lu H."/>
        </authorList>
    </citation>
    <scope>NUCLEOTIDE SEQUENCE [LARGE SCALE GENOMIC DNA]</scope>
    <source>
        <strain evidence="3 4">DC23W</strain>
    </source>
</reference>
<evidence type="ECO:0000313" key="3">
    <source>
        <dbReference type="EMBL" id="MFG6412588.1"/>
    </source>
</evidence>
<dbReference type="InterPro" id="IPR001478">
    <property type="entry name" value="PDZ"/>
</dbReference>
<evidence type="ECO:0000256" key="1">
    <source>
        <dbReference type="SAM" id="SignalP"/>
    </source>
</evidence>
<dbReference type="Proteomes" id="UP001606300">
    <property type="component" value="Unassembled WGS sequence"/>
</dbReference>
<keyword evidence="1" id="KW-0732">Signal</keyword>
<evidence type="ECO:0000313" key="4">
    <source>
        <dbReference type="Proteomes" id="UP001606300"/>
    </source>
</evidence>
<protein>
    <submittedName>
        <fullName evidence="3">PDZ domain-containing protein</fullName>
    </submittedName>
</protein>
<feature type="signal peptide" evidence="1">
    <location>
        <begin position="1"/>
        <end position="20"/>
    </location>
</feature>
<feature type="chain" id="PRO_5046362819" evidence="1">
    <location>
        <begin position="21"/>
        <end position="121"/>
    </location>
</feature>
<dbReference type="Gene3D" id="2.30.42.10">
    <property type="match status" value="1"/>
</dbReference>
<organism evidence="3 4">
    <name type="scientific">Pelomonas dachongensis</name>
    <dbReference type="NCBI Taxonomy" id="3299029"/>
    <lineage>
        <taxon>Bacteria</taxon>
        <taxon>Pseudomonadati</taxon>
        <taxon>Pseudomonadota</taxon>
        <taxon>Betaproteobacteria</taxon>
        <taxon>Burkholderiales</taxon>
        <taxon>Sphaerotilaceae</taxon>
        <taxon>Roseateles</taxon>
    </lineage>
</organism>
<dbReference type="Pfam" id="PF17820">
    <property type="entry name" value="PDZ_6"/>
    <property type="match status" value="1"/>
</dbReference>
<dbReference type="SUPFAM" id="SSF50156">
    <property type="entry name" value="PDZ domain-like"/>
    <property type="match status" value="1"/>
</dbReference>
<sequence length="121" mass="12680">MSLRSLLIAWFVALPALAFAADRGVFGFSMQVDSEGFFLDPTLKSIKIVKVTPESPAALAGMKVGDEVIEVAGRVVAGAKGREIQALAEKDVGQSLSLKVKRSAGEVVSMQMVAVAKASSK</sequence>
<dbReference type="RefSeq" id="WP_394468692.1">
    <property type="nucleotide sequence ID" value="NZ_JBIGHY010000001.1"/>
</dbReference>
<dbReference type="PROSITE" id="PS50106">
    <property type="entry name" value="PDZ"/>
    <property type="match status" value="1"/>
</dbReference>
<feature type="domain" description="PDZ" evidence="2">
    <location>
        <begin position="22"/>
        <end position="104"/>
    </location>
</feature>
<dbReference type="InterPro" id="IPR041489">
    <property type="entry name" value="PDZ_6"/>
</dbReference>
<dbReference type="InterPro" id="IPR036034">
    <property type="entry name" value="PDZ_sf"/>
</dbReference>
<keyword evidence="4" id="KW-1185">Reference proteome</keyword>